<evidence type="ECO:0000256" key="5">
    <source>
        <dbReference type="ARBA" id="ARBA00022840"/>
    </source>
</evidence>
<organism evidence="10 11">
    <name type="scientific">Syphacia muris</name>
    <dbReference type="NCBI Taxonomy" id="451379"/>
    <lineage>
        <taxon>Eukaryota</taxon>
        <taxon>Metazoa</taxon>
        <taxon>Ecdysozoa</taxon>
        <taxon>Nematoda</taxon>
        <taxon>Chromadorea</taxon>
        <taxon>Rhabditida</taxon>
        <taxon>Spirurina</taxon>
        <taxon>Oxyuridomorpha</taxon>
        <taxon>Oxyuroidea</taxon>
        <taxon>Oxyuridae</taxon>
        <taxon>Syphacia</taxon>
    </lineage>
</organism>
<dbReference type="PROSITE" id="PS50011">
    <property type="entry name" value="PROTEIN_KINASE_DOM"/>
    <property type="match status" value="1"/>
</dbReference>
<proteinExistence type="inferred from homology"/>
<name>A0A0N5ATF8_9BILA</name>
<dbReference type="PROSITE" id="PS00107">
    <property type="entry name" value="PROTEIN_KINASE_ATP"/>
    <property type="match status" value="1"/>
</dbReference>
<keyword evidence="5 8" id="KW-0067">ATP-binding</keyword>
<dbReference type="Proteomes" id="UP000046393">
    <property type="component" value="Unplaced"/>
</dbReference>
<evidence type="ECO:0000256" key="8">
    <source>
        <dbReference type="PROSITE-ProRule" id="PRU10141"/>
    </source>
</evidence>
<keyword evidence="4" id="KW-0418">Kinase</keyword>
<evidence type="ECO:0000256" key="3">
    <source>
        <dbReference type="ARBA" id="ARBA00022741"/>
    </source>
</evidence>
<evidence type="ECO:0000256" key="7">
    <source>
        <dbReference type="ARBA" id="ARBA00038999"/>
    </source>
</evidence>
<dbReference type="SUPFAM" id="SSF56112">
    <property type="entry name" value="Protein kinase-like (PK-like)"/>
    <property type="match status" value="1"/>
</dbReference>
<dbReference type="FunFam" id="3.30.200.20:FF:000040">
    <property type="entry name" value="Dual specificity mitogen-activated protein kinase kinase"/>
    <property type="match status" value="1"/>
</dbReference>
<evidence type="ECO:0000313" key="11">
    <source>
        <dbReference type="WBParaSite" id="SMUV_0000811401-mRNA-1"/>
    </source>
</evidence>
<sequence>MVLNGPVLVNRPNLCFLNVPAGEGSTSNLSSPESVEDEQLFDSNYKNISSKSGLLMFKNGILHQCSLNELAQIRKLGAGQFGTVYMCKCRETGCVMAVKEIPLMTKEDRKKAIVDVLTMMETRGCSCIVSYFGCFIGDHKIGICMEIMETGFDKILEKNGALPELLVAKVVKDAVKALQFLKERMRLHRDIKPGNILVDRKGYIKLCDFGICGKLISTDTAVTNSKGTYLYLAPERMDGSENYGVHADVWSLGITAYELLTGVHPYANSCNQFQINSEVVSGPVPKLDESKYSYEACEFVSCCLKKNPKQRLLYKDLMVKFVAYLSVFFE</sequence>
<dbReference type="STRING" id="451379.A0A0N5ATF8"/>
<dbReference type="InterPro" id="IPR011009">
    <property type="entry name" value="Kinase-like_dom_sf"/>
</dbReference>
<dbReference type="SMART" id="SM00220">
    <property type="entry name" value="S_TKc"/>
    <property type="match status" value="1"/>
</dbReference>
<keyword evidence="2" id="KW-0808">Transferase</keyword>
<evidence type="ECO:0000259" key="9">
    <source>
        <dbReference type="PROSITE" id="PS50011"/>
    </source>
</evidence>
<dbReference type="GO" id="GO:0005524">
    <property type="term" value="F:ATP binding"/>
    <property type="evidence" value="ECO:0007669"/>
    <property type="project" value="UniProtKB-UniRule"/>
</dbReference>
<comment type="similarity">
    <text evidence="6">Belongs to the protein kinase superfamily. STE Ser/Thr protein kinase family. MAP kinase kinase subfamily.</text>
</comment>
<dbReference type="Gene3D" id="3.30.200.20">
    <property type="entry name" value="Phosphorylase Kinase, domain 1"/>
    <property type="match status" value="1"/>
</dbReference>
<dbReference type="GO" id="GO:0004674">
    <property type="term" value="F:protein serine/threonine kinase activity"/>
    <property type="evidence" value="ECO:0007669"/>
    <property type="project" value="UniProtKB-KW"/>
</dbReference>
<evidence type="ECO:0000313" key="10">
    <source>
        <dbReference type="Proteomes" id="UP000046393"/>
    </source>
</evidence>
<dbReference type="InterPro" id="IPR017441">
    <property type="entry name" value="Protein_kinase_ATP_BS"/>
</dbReference>
<dbReference type="EC" id="2.7.12.2" evidence="7"/>
<dbReference type="PANTHER" id="PTHR48013">
    <property type="entry name" value="DUAL SPECIFICITY MITOGEN-ACTIVATED PROTEIN KINASE KINASE 5-RELATED"/>
    <property type="match status" value="1"/>
</dbReference>
<dbReference type="GO" id="GO:0004708">
    <property type="term" value="F:MAP kinase kinase activity"/>
    <property type="evidence" value="ECO:0007669"/>
    <property type="project" value="UniProtKB-EC"/>
</dbReference>
<dbReference type="AlphaFoldDB" id="A0A0N5ATF8"/>
<dbReference type="Gene3D" id="1.10.510.10">
    <property type="entry name" value="Transferase(Phosphotransferase) domain 1"/>
    <property type="match status" value="1"/>
</dbReference>
<accession>A0A0N5ATF8</accession>
<dbReference type="Pfam" id="PF00069">
    <property type="entry name" value="Pkinase"/>
    <property type="match status" value="1"/>
</dbReference>
<reference evidence="11" key="1">
    <citation type="submission" date="2017-02" db="UniProtKB">
        <authorList>
            <consortium name="WormBaseParasite"/>
        </authorList>
    </citation>
    <scope>IDENTIFICATION</scope>
</reference>
<evidence type="ECO:0000256" key="6">
    <source>
        <dbReference type="ARBA" id="ARBA00038035"/>
    </source>
</evidence>
<keyword evidence="1" id="KW-0723">Serine/threonine-protein kinase</keyword>
<evidence type="ECO:0000256" key="2">
    <source>
        <dbReference type="ARBA" id="ARBA00022679"/>
    </source>
</evidence>
<dbReference type="PANTHER" id="PTHR48013:SF15">
    <property type="entry name" value="DUAL SPECIFICITY MITOGEN-ACTIVATED PROTEIN KINASE KINASE 4"/>
    <property type="match status" value="1"/>
</dbReference>
<dbReference type="WBParaSite" id="SMUV_0000811401-mRNA-1">
    <property type="protein sequence ID" value="SMUV_0000811401-mRNA-1"/>
    <property type="gene ID" value="SMUV_0000811401"/>
</dbReference>
<feature type="binding site" evidence="8">
    <location>
        <position position="99"/>
    </location>
    <ligand>
        <name>ATP</name>
        <dbReference type="ChEBI" id="CHEBI:30616"/>
    </ligand>
</feature>
<dbReference type="InterPro" id="IPR000719">
    <property type="entry name" value="Prot_kinase_dom"/>
</dbReference>
<keyword evidence="10" id="KW-1185">Reference proteome</keyword>
<feature type="domain" description="Protein kinase" evidence="9">
    <location>
        <begin position="70"/>
        <end position="329"/>
    </location>
</feature>
<evidence type="ECO:0000256" key="4">
    <source>
        <dbReference type="ARBA" id="ARBA00022777"/>
    </source>
</evidence>
<evidence type="ECO:0000256" key="1">
    <source>
        <dbReference type="ARBA" id="ARBA00022527"/>
    </source>
</evidence>
<keyword evidence="3 8" id="KW-0547">Nucleotide-binding</keyword>
<protein>
    <recommendedName>
        <fullName evidence="7">mitogen-activated protein kinase kinase</fullName>
        <ecNumber evidence="7">2.7.12.2</ecNumber>
    </recommendedName>
</protein>